<keyword evidence="3" id="KW-1185">Reference proteome</keyword>
<feature type="transmembrane region" description="Helical" evidence="1">
    <location>
        <begin position="183"/>
        <end position="209"/>
    </location>
</feature>
<organism evidence="2 3">
    <name type="scientific">Neolewinella agarilytica</name>
    <dbReference type="NCBI Taxonomy" id="478744"/>
    <lineage>
        <taxon>Bacteria</taxon>
        <taxon>Pseudomonadati</taxon>
        <taxon>Bacteroidota</taxon>
        <taxon>Saprospiria</taxon>
        <taxon>Saprospirales</taxon>
        <taxon>Lewinellaceae</taxon>
        <taxon>Neolewinella</taxon>
    </lineage>
</organism>
<name>A0A1H9FAW3_9BACT</name>
<dbReference type="Proteomes" id="UP000199021">
    <property type="component" value="Unassembled WGS sequence"/>
</dbReference>
<feature type="transmembrane region" description="Helical" evidence="1">
    <location>
        <begin position="138"/>
        <end position="163"/>
    </location>
</feature>
<protein>
    <submittedName>
        <fullName evidence="2">Uncharacterized protein</fullName>
    </submittedName>
</protein>
<dbReference type="AlphaFoldDB" id="A0A1H9FAW3"/>
<feature type="transmembrane region" description="Helical" evidence="1">
    <location>
        <begin position="20"/>
        <end position="41"/>
    </location>
</feature>
<reference evidence="3" key="1">
    <citation type="submission" date="2016-10" db="EMBL/GenBank/DDBJ databases">
        <authorList>
            <person name="Varghese N."/>
            <person name="Submissions S."/>
        </authorList>
    </citation>
    <scope>NUCLEOTIDE SEQUENCE [LARGE SCALE GENOMIC DNA]</scope>
    <source>
        <strain evidence="3">DSM 24740</strain>
    </source>
</reference>
<evidence type="ECO:0000313" key="3">
    <source>
        <dbReference type="Proteomes" id="UP000199021"/>
    </source>
</evidence>
<keyword evidence="1" id="KW-0472">Membrane</keyword>
<dbReference type="InParanoid" id="A0A1H9FAW3"/>
<keyword evidence="1" id="KW-1133">Transmembrane helix</keyword>
<dbReference type="STRING" id="478744.SAMN05444359_108159"/>
<evidence type="ECO:0000313" key="2">
    <source>
        <dbReference type="EMBL" id="SEQ35081.1"/>
    </source>
</evidence>
<feature type="transmembrane region" description="Helical" evidence="1">
    <location>
        <begin position="61"/>
        <end position="86"/>
    </location>
</feature>
<accession>A0A1H9FAW3</accession>
<proteinExistence type="predicted"/>
<keyword evidence="1" id="KW-0812">Transmembrane</keyword>
<gene>
    <name evidence="2" type="ORF">SAMN05444359_108159</name>
</gene>
<dbReference type="EMBL" id="FOFB01000008">
    <property type="protein sequence ID" value="SEQ35081.1"/>
    <property type="molecule type" value="Genomic_DNA"/>
</dbReference>
<evidence type="ECO:0000256" key="1">
    <source>
        <dbReference type="SAM" id="Phobius"/>
    </source>
</evidence>
<feature type="transmembrane region" description="Helical" evidence="1">
    <location>
        <begin position="251"/>
        <end position="271"/>
    </location>
</feature>
<feature type="transmembrane region" description="Helical" evidence="1">
    <location>
        <begin position="221"/>
        <end position="239"/>
    </location>
</feature>
<sequence>MEEKKKRLTNWLNTIQQDSWQLELIISGVVIFLLIGAYGPIVDYQRPLLIKVIGGNMASQLFAVGYFILLISYFTLLASFLLHLLLRGLWIGAIGLRSVSDDFDFEVLNFQPRFDGWLRRRLGSFDDYIERLENQCSIAFSLSFLLFFCVISLGTYLLFVGMINQLIVLLNGGFPESGSLAFFALQFVALMGYLLGGVYFVDFVTFGWIKKRKWLQRIYFPFYRFMGWVTLARFYRPFYYNLIDLPFGRKLVRWLWVIILAGLCVSSLVLVRNIYFPLQNRDGADRVNPGNYEENFIARPGFDAETVIQATIGERILTRDYLDVFVPYIGQMDNRRIEKKFPGLEPARIHSFVLEGIVGIGDQENDKADMDSLLLAFTSGLQLYVDDSLVVAPSWRFYHHPKREQPGLLYTMPTYQLGRGEHLLKIRKERVVSDSLVWRDNAFIYFYH</sequence>